<dbReference type="InterPro" id="IPR023561">
    <property type="entry name" value="Carbonic_anhydrase_a-class"/>
</dbReference>
<name>U6LB52_EIMTE</name>
<dbReference type="VEuPathDB" id="ToxoDB:ETH2_0654900"/>
<evidence type="ECO:0000256" key="5">
    <source>
        <dbReference type="ARBA" id="ARBA00023239"/>
    </source>
</evidence>
<dbReference type="OrthoDB" id="348286at2759"/>
<evidence type="ECO:0000256" key="4">
    <source>
        <dbReference type="ARBA" id="ARBA00022833"/>
    </source>
</evidence>
<dbReference type="GeneID" id="25251329"/>
<dbReference type="SMART" id="SM01057">
    <property type="entry name" value="Carb_anhydrase"/>
    <property type="match status" value="1"/>
</dbReference>
<dbReference type="EMBL" id="HG677919">
    <property type="protein sequence ID" value="CDJ44970.1"/>
    <property type="molecule type" value="Genomic_DNA"/>
</dbReference>
<keyword evidence="5" id="KW-0456">Lyase</keyword>
<dbReference type="GO" id="GO:0008270">
    <property type="term" value="F:zinc ion binding"/>
    <property type="evidence" value="ECO:0007669"/>
    <property type="project" value="InterPro"/>
</dbReference>
<proteinExistence type="inferred from homology"/>
<dbReference type="RefSeq" id="XP_013235717.1">
    <property type="nucleotide sequence ID" value="XM_013380263.1"/>
</dbReference>
<dbReference type="SUPFAM" id="SSF51069">
    <property type="entry name" value="Carbonic anhydrase"/>
    <property type="match status" value="1"/>
</dbReference>
<evidence type="ECO:0000313" key="8">
    <source>
        <dbReference type="EMBL" id="CDJ44970.1"/>
    </source>
</evidence>
<comment type="similarity">
    <text evidence="1">Belongs to the alpha-carbonic anhydrase family.</text>
</comment>
<comment type="catalytic activity">
    <reaction evidence="6">
        <text>hydrogencarbonate + H(+) = CO2 + H2O</text>
        <dbReference type="Rhea" id="RHEA:10748"/>
        <dbReference type="ChEBI" id="CHEBI:15377"/>
        <dbReference type="ChEBI" id="CHEBI:15378"/>
        <dbReference type="ChEBI" id="CHEBI:16526"/>
        <dbReference type="ChEBI" id="CHEBI:17544"/>
        <dbReference type="EC" id="4.2.1.1"/>
    </reaction>
</comment>
<dbReference type="EC" id="4.2.1.1" evidence="2"/>
<dbReference type="VEuPathDB" id="ToxoDB:ETH_00010675"/>
<evidence type="ECO:0000256" key="3">
    <source>
        <dbReference type="ARBA" id="ARBA00022723"/>
    </source>
</evidence>
<reference evidence="8" key="2">
    <citation type="submission" date="2013-10" db="EMBL/GenBank/DDBJ databases">
        <authorList>
            <person name="Aslett M."/>
        </authorList>
    </citation>
    <scope>NUCLEOTIDE SEQUENCE [LARGE SCALE GENOMIC DNA]</scope>
    <source>
        <strain evidence="8">Houghton</strain>
    </source>
</reference>
<protein>
    <recommendedName>
        <fullName evidence="2">carbonic anhydrase</fullName>
        <ecNumber evidence="2">4.2.1.1</ecNumber>
    </recommendedName>
</protein>
<evidence type="ECO:0000256" key="1">
    <source>
        <dbReference type="ARBA" id="ARBA00010718"/>
    </source>
</evidence>
<dbReference type="AlphaFoldDB" id="U6LB52"/>
<accession>U6LB52</accession>
<evidence type="ECO:0000313" key="9">
    <source>
        <dbReference type="Proteomes" id="UP000030747"/>
    </source>
</evidence>
<keyword evidence="3" id="KW-0479">Metal-binding</keyword>
<evidence type="ECO:0000256" key="2">
    <source>
        <dbReference type="ARBA" id="ARBA00012925"/>
    </source>
</evidence>
<dbReference type="PANTHER" id="PTHR18952">
    <property type="entry name" value="CARBONIC ANHYDRASE"/>
    <property type="match status" value="1"/>
</dbReference>
<reference evidence="8" key="1">
    <citation type="submission" date="2013-10" db="EMBL/GenBank/DDBJ databases">
        <title>Genomic analysis of the causative agents of coccidiosis in chickens.</title>
        <authorList>
            <person name="Reid A.J."/>
            <person name="Blake D."/>
            <person name="Billington K."/>
            <person name="Browne H."/>
            <person name="Dunn M."/>
            <person name="Hung S."/>
            <person name="Kawahara F."/>
            <person name="Miranda-Saavedra D."/>
            <person name="Mourier T."/>
            <person name="Nagra H."/>
            <person name="Otto T.D."/>
            <person name="Rawlings N."/>
            <person name="Sanchez A."/>
            <person name="Sanders M."/>
            <person name="Subramaniam C."/>
            <person name="Tay Y."/>
            <person name="Dear P."/>
            <person name="Doerig C."/>
            <person name="Gruber A."/>
            <person name="Parkinson J."/>
            <person name="Shirley M."/>
            <person name="Wan K.L."/>
            <person name="Berriman M."/>
            <person name="Tomley F."/>
            <person name="Pain A."/>
        </authorList>
    </citation>
    <scope>NUCLEOTIDE SEQUENCE [LARGE SCALE GENOMIC DNA]</scope>
    <source>
        <strain evidence="8">Houghton</strain>
    </source>
</reference>
<dbReference type="GO" id="GO:0004089">
    <property type="term" value="F:carbonate dehydratase activity"/>
    <property type="evidence" value="ECO:0007669"/>
    <property type="project" value="UniProtKB-EC"/>
</dbReference>
<evidence type="ECO:0000256" key="6">
    <source>
        <dbReference type="ARBA" id="ARBA00048348"/>
    </source>
</evidence>
<dbReference type="InterPro" id="IPR036398">
    <property type="entry name" value="CA_dom_sf"/>
</dbReference>
<dbReference type="PANTHER" id="PTHR18952:SF265">
    <property type="entry name" value="CARBONIC ANHYDRASE"/>
    <property type="match status" value="1"/>
</dbReference>
<feature type="domain" description="Alpha-carbonic anhydrase" evidence="7">
    <location>
        <begin position="1"/>
        <end position="284"/>
    </location>
</feature>
<dbReference type="Proteomes" id="UP000030747">
    <property type="component" value="Unassembled WGS sequence"/>
</dbReference>
<dbReference type="Gene3D" id="3.10.200.10">
    <property type="entry name" value="Alpha carbonic anhydrase"/>
    <property type="match status" value="1"/>
</dbReference>
<organism evidence="8 9">
    <name type="scientific">Eimeria tenella</name>
    <name type="common">Coccidian parasite</name>
    <dbReference type="NCBI Taxonomy" id="5802"/>
    <lineage>
        <taxon>Eukaryota</taxon>
        <taxon>Sar</taxon>
        <taxon>Alveolata</taxon>
        <taxon>Apicomplexa</taxon>
        <taxon>Conoidasida</taxon>
        <taxon>Coccidia</taxon>
        <taxon>Eucoccidiorida</taxon>
        <taxon>Eimeriorina</taxon>
        <taxon>Eimeriidae</taxon>
        <taxon>Eimeria</taxon>
    </lineage>
</organism>
<dbReference type="PROSITE" id="PS51144">
    <property type="entry name" value="ALPHA_CA_2"/>
    <property type="match status" value="1"/>
</dbReference>
<keyword evidence="9" id="KW-1185">Reference proteome</keyword>
<dbReference type="InterPro" id="IPR001148">
    <property type="entry name" value="CA_dom"/>
</dbReference>
<dbReference type="Pfam" id="PF00194">
    <property type="entry name" value="Carb_anhydrase"/>
    <property type="match status" value="1"/>
</dbReference>
<keyword evidence="4" id="KW-0862">Zinc</keyword>
<evidence type="ECO:0000259" key="7">
    <source>
        <dbReference type="PROSITE" id="PS51144"/>
    </source>
</evidence>
<sequence length="292" mass="31423">MSLKRQSPIEVDAAALQRLVDHCCSSSSSGSAAAAEEVAATGNLLKVAPAEMRLGNELAAAAAAAAKQVVFDWGLKLQLKPAAAGDFGSLAAAANKYEVQQFHFHAPAEHTLGGRSSIELHVVCKCTDTAAAAAAANQNLVLGIFFEAKEGAADNPFLLCCERALAEQQQQQEQQEVPAAVREALQQAAAAAAADDSSKDTVNLKELIDEDKILVTYEGSLTTPPCTENVLWYLRREAIPTSPEQAKRFSLYLKRGEGAQARSNYRLRQNVEVKANDQTLYVWIPELQQKTE</sequence>
<gene>
    <name evidence="8" type="ORF">ETH_00010675</name>
</gene>